<dbReference type="Gene3D" id="3.40.350.10">
    <property type="entry name" value="Creatinase/prolidase N-terminal domain"/>
    <property type="match status" value="1"/>
</dbReference>
<comment type="catalytic activity">
    <reaction evidence="1">
        <text>Release of any N-terminal amino acid, including proline, that is linked to proline, even from a dipeptide or tripeptide.</text>
        <dbReference type="EC" id="3.4.11.9"/>
    </reaction>
</comment>
<evidence type="ECO:0000313" key="10">
    <source>
        <dbReference type="Proteomes" id="UP001519271"/>
    </source>
</evidence>
<evidence type="ECO:0000313" key="9">
    <source>
        <dbReference type="EMBL" id="MBP1917823.1"/>
    </source>
</evidence>
<dbReference type="PANTHER" id="PTHR43226:SF4">
    <property type="entry name" value="XAA-PRO AMINOPEPTIDASE 3"/>
    <property type="match status" value="1"/>
</dbReference>
<protein>
    <recommendedName>
        <fullName evidence="4">Xaa-Pro aminopeptidase</fullName>
        <ecNumber evidence="4">3.4.11.9</ecNumber>
    </recommendedName>
</protein>
<evidence type="ECO:0000256" key="6">
    <source>
        <dbReference type="ARBA" id="ARBA00022801"/>
    </source>
</evidence>
<comment type="caution">
    <text evidence="9">The sequence shown here is derived from an EMBL/GenBank/DDBJ whole genome shotgun (WGS) entry which is preliminary data.</text>
</comment>
<evidence type="ECO:0000256" key="1">
    <source>
        <dbReference type="ARBA" id="ARBA00001424"/>
    </source>
</evidence>
<keyword evidence="10" id="KW-1185">Reference proteome</keyword>
<gene>
    <name evidence="9" type="ORF">J2Z34_000286</name>
</gene>
<dbReference type="InterPro" id="IPR001714">
    <property type="entry name" value="Pept_M24_MAP"/>
</dbReference>
<dbReference type="InterPro" id="IPR007865">
    <property type="entry name" value="Aminopep_P_N"/>
</dbReference>
<dbReference type="PRINTS" id="PR00599">
    <property type="entry name" value="MAPEPTIDASE"/>
</dbReference>
<proteinExistence type="inferred from homology"/>
<dbReference type="InterPro" id="IPR000994">
    <property type="entry name" value="Pept_M24"/>
</dbReference>
<keyword evidence="9" id="KW-0031">Aminopeptidase</keyword>
<sequence>MKTFRISNRKKITDRMEDGSLLIMMAGKAPKKTADEAYVYTPNRNFLYLTGVDEEDVVMTVKKCGDEITESLFIKRRDESKVKWVGETISPERAKEVSGIEDIRYLDTLEEHIHGLISKGEVCAVWLDLEKDGFVSPDQPGMIMAKELKGKYPQLSIKDVFPLLSASRMIKEPHEVDNIRKAIGITREGIYNLMKNAKPGMKEYQLEAYFDFVLKHEGVKDFAFSTIMASGANATVLHYVANDAKVLDGELVMMDLGATYENYSADISRTFPINGKFTERQKEFYNLVLKAQQAVIDALKPGLQWSEINSIVYKVYAEELKTMGLIEKDEEVKDYYYHGTSHHLGLNTHDVGSRDLALEEGMVLTVEPGIYVAKEGIGIRIEEDVLITRDGCEVLSRGIIKTVEEIEEFMSRR</sequence>
<evidence type="ECO:0000256" key="4">
    <source>
        <dbReference type="ARBA" id="ARBA00012574"/>
    </source>
</evidence>
<evidence type="ECO:0000259" key="8">
    <source>
        <dbReference type="SMART" id="SM01011"/>
    </source>
</evidence>
<dbReference type="InterPro" id="IPR052433">
    <property type="entry name" value="X-Pro_dipept-like"/>
</dbReference>
<organism evidence="9 10">
    <name type="scientific">Youngiibacter multivorans</name>
    <dbReference type="NCBI Taxonomy" id="937251"/>
    <lineage>
        <taxon>Bacteria</taxon>
        <taxon>Bacillati</taxon>
        <taxon>Bacillota</taxon>
        <taxon>Clostridia</taxon>
        <taxon>Eubacteriales</taxon>
        <taxon>Clostridiaceae</taxon>
        <taxon>Youngiibacter</taxon>
    </lineage>
</organism>
<dbReference type="Proteomes" id="UP001519271">
    <property type="component" value="Unassembled WGS sequence"/>
</dbReference>
<keyword evidence="5" id="KW-0479">Metal-binding</keyword>
<keyword evidence="6 9" id="KW-0378">Hydrolase</keyword>
<feature type="domain" description="Aminopeptidase P N-terminal" evidence="8">
    <location>
        <begin position="1"/>
        <end position="134"/>
    </location>
</feature>
<dbReference type="Gene3D" id="3.90.230.10">
    <property type="entry name" value="Creatinase/methionine aminopeptidase superfamily"/>
    <property type="match status" value="1"/>
</dbReference>
<dbReference type="EMBL" id="JAGGKC010000001">
    <property type="protein sequence ID" value="MBP1917823.1"/>
    <property type="molecule type" value="Genomic_DNA"/>
</dbReference>
<dbReference type="SUPFAM" id="SSF55920">
    <property type="entry name" value="Creatinase/aminopeptidase"/>
    <property type="match status" value="1"/>
</dbReference>
<name>A0ABS4FZV2_9CLOT</name>
<comment type="cofactor">
    <cofactor evidence="2">
        <name>Mn(2+)</name>
        <dbReference type="ChEBI" id="CHEBI:29035"/>
    </cofactor>
</comment>
<dbReference type="Pfam" id="PF05195">
    <property type="entry name" value="AMP_N"/>
    <property type="match status" value="1"/>
</dbReference>
<dbReference type="GO" id="GO:0004177">
    <property type="term" value="F:aminopeptidase activity"/>
    <property type="evidence" value="ECO:0007669"/>
    <property type="project" value="UniProtKB-KW"/>
</dbReference>
<dbReference type="Pfam" id="PF00557">
    <property type="entry name" value="Peptidase_M24"/>
    <property type="match status" value="1"/>
</dbReference>
<comment type="similarity">
    <text evidence="3">Belongs to the peptidase M24B family.</text>
</comment>
<dbReference type="InterPro" id="IPR029149">
    <property type="entry name" value="Creatin/AminoP/Spt16_N"/>
</dbReference>
<dbReference type="EC" id="3.4.11.9" evidence="4"/>
<reference evidence="9 10" key="1">
    <citation type="submission" date="2021-03" db="EMBL/GenBank/DDBJ databases">
        <title>Genomic Encyclopedia of Type Strains, Phase IV (KMG-IV): sequencing the most valuable type-strain genomes for metagenomic binning, comparative biology and taxonomic classification.</title>
        <authorList>
            <person name="Goeker M."/>
        </authorList>
    </citation>
    <scope>NUCLEOTIDE SEQUENCE [LARGE SCALE GENOMIC DNA]</scope>
    <source>
        <strain evidence="9 10">DSM 6139</strain>
    </source>
</reference>
<keyword evidence="7" id="KW-0464">Manganese</keyword>
<evidence type="ECO:0000256" key="2">
    <source>
        <dbReference type="ARBA" id="ARBA00001936"/>
    </source>
</evidence>
<dbReference type="RefSeq" id="WP_245250453.1">
    <property type="nucleotide sequence ID" value="NZ_JAGGKC010000001.1"/>
</dbReference>
<dbReference type="PANTHER" id="PTHR43226">
    <property type="entry name" value="XAA-PRO AMINOPEPTIDASE 3"/>
    <property type="match status" value="1"/>
</dbReference>
<evidence type="ECO:0000256" key="3">
    <source>
        <dbReference type="ARBA" id="ARBA00008766"/>
    </source>
</evidence>
<evidence type="ECO:0000256" key="7">
    <source>
        <dbReference type="ARBA" id="ARBA00023211"/>
    </source>
</evidence>
<dbReference type="SMART" id="SM01011">
    <property type="entry name" value="AMP_N"/>
    <property type="match status" value="1"/>
</dbReference>
<evidence type="ECO:0000256" key="5">
    <source>
        <dbReference type="ARBA" id="ARBA00022723"/>
    </source>
</evidence>
<keyword evidence="9" id="KW-0645">Protease</keyword>
<accession>A0ABS4FZV2</accession>
<dbReference type="InterPro" id="IPR036005">
    <property type="entry name" value="Creatinase/aminopeptidase-like"/>
</dbReference>
<dbReference type="SUPFAM" id="SSF53092">
    <property type="entry name" value="Creatinase/prolidase N-terminal domain"/>
    <property type="match status" value="1"/>
</dbReference>
<dbReference type="CDD" id="cd01087">
    <property type="entry name" value="Prolidase"/>
    <property type="match status" value="1"/>
</dbReference>